<sequence>MPRASNASRRPWQAIAREAQDYRDSTIAQLSPPPNVPSQLPQNVIHMPASLLDPAIISITSLPPEELLQSLLTGQLSATAVTTAYLHRAALSQGLANCLTELLPDRALARAKELDAFYQEHKRPIGPLHGLPISAKEHIGLEGLRCTTGYVSHWDNISKEDAHILQVLAEAGAVFHCRTTVPQTMMHLETDSNLYGVTVNPYNSDLTSGGSSGGEGALVALRGSCLGIGSDVGGSIRSPAANCGVYGLKPTAFRIPTDGWGYMMAGADSVETVIGPLSTSPFGLNIFMKTVIDAQPWLTEPALIPMPWRDVQVGEEATGKKLRIGVLWHDNVVHPHPPITRALKLVSDRCAEAGIEVVNFPPYLHDEAWAILSSLYYTDGGEADAEDMAKSGEPWRPLSTWIIRENDCVKKLSVGEMSYWLEEREAYRKEYALHWNKLGVDVVLCPVGPGVAPKHNTAKYWNYTSQWNLVDYPAAVFPVCKVDKTVDVLDSAARGRSLSGLDAENRRLYDPEVFHGVPVSLQLVGRRFEDEKVLAVLNYMMQKTGLPLEEMV</sequence>
<name>A0A6A5WUA3_9PLEO</name>
<evidence type="ECO:0000256" key="3">
    <source>
        <dbReference type="ARBA" id="ARBA00012922"/>
    </source>
</evidence>
<dbReference type="Gene3D" id="3.90.1300.10">
    <property type="entry name" value="Amidase signature (AS) domain"/>
    <property type="match status" value="1"/>
</dbReference>
<proteinExistence type="inferred from homology"/>
<evidence type="ECO:0000313" key="9">
    <source>
        <dbReference type="Proteomes" id="UP000799779"/>
    </source>
</evidence>
<dbReference type="PIRSF" id="PIRSF001221">
    <property type="entry name" value="Amidase_fungi"/>
    <property type="match status" value="1"/>
</dbReference>
<dbReference type="PROSITE" id="PS00571">
    <property type="entry name" value="AMIDASES"/>
    <property type="match status" value="1"/>
</dbReference>
<dbReference type="SUPFAM" id="SSF75304">
    <property type="entry name" value="Amidase signature (AS) enzymes"/>
    <property type="match status" value="1"/>
</dbReference>
<comment type="similarity">
    <text evidence="2">Belongs to the amidase family.</text>
</comment>
<evidence type="ECO:0000256" key="4">
    <source>
        <dbReference type="ARBA" id="ARBA00022801"/>
    </source>
</evidence>
<feature type="active site" description="Charge relay system" evidence="5">
    <location>
        <position position="211"/>
    </location>
</feature>
<protein>
    <recommendedName>
        <fullName evidence="3">amidase</fullName>
        <ecNumber evidence="3">3.5.1.4</ecNumber>
    </recommendedName>
</protein>
<feature type="active site" description="Acyl-ester intermediate" evidence="5">
    <location>
        <position position="235"/>
    </location>
</feature>
<dbReference type="InterPro" id="IPR036928">
    <property type="entry name" value="AS_sf"/>
</dbReference>
<dbReference type="GO" id="GO:0004040">
    <property type="term" value="F:amidase activity"/>
    <property type="evidence" value="ECO:0007669"/>
    <property type="project" value="UniProtKB-EC"/>
</dbReference>
<dbReference type="EMBL" id="ML977563">
    <property type="protein sequence ID" value="KAF2005400.1"/>
    <property type="molecule type" value="Genomic_DNA"/>
</dbReference>
<dbReference type="Proteomes" id="UP000799779">
    <property type="component" value="Unassembled WGS sequence"/>
</dbReference>
<dbReference type="AlphaFoldDB" id="A0A6A5WUA3"/>
<keyword evidence="9" id="KW-1185">Reference proteome</keyword>
<evidence type="ECO:0000256" key="1">
    <source>
        <dbReference type="ARBA" id="ARBA00001311"/>
    </source>
</evidence>
<evidence type="ECO:0000259" key="7">
    <source>
        <dbReference type="Pfam" id="PF01425"/>
    </source>
</evidence>
<reference evidence="8" key="1">
    <citation type="journal article" date="2020" name="Stud. Mycol.">
        <title>101 Dothideomycetes genomes: a test case for predicting lifestyles and emergence of pathogens.</title>
        <authorList>
            <person name="Haridas S."/>
            <person name="Albert R."/>
            <person name="Binder M."/>
            <person name="Bloem J."/>
            <person name="Labutti K."/>
            <person name="Salamov A."/>
            <person name="Andreopoulos B."/>
            <person name="Baker S."/>
            <person name="Barry K."/>
            <person name="Bills G."/>
            <person name="Bluhm B."/>
            <person name="Cannon C."/>
            <person name="Castanera R."/>
            <person name="Culley D."/>
            <person name="Daum C."/>
            <person name="Ezra D."/>
            <person name="Gonzalez J."/>
            <person name="Henrissat B."/>
            <person name="Kuo A."/>
            <person name="Liang C."/>
            <person name="Lipzen A."/>
            <person name="Lutzoni F."/>
            <person name="Magnuson J."/>
            <person name="Mondo S."/>
            <person name="Nolan M."/>
            <person name="Ohm R."/>
            <person name="Pangilinan J."/>
            <person name="Park H.-J."/>
            <person name="Ramirez L."/>
            <person name="Alfaro M."/>
            <person name="Sun H."/>
            <person name="Tritt A."/>
            <person name="Yoshinaga Y."/>
            <person name="Zwiers L.-H."/>
            <person name="Turgeon B."/>
            <person name="Goodwin S."/>
            <person name="Spatafora J."/>
            <person name="Crous P."/>
            <person name="Grigoriev I."/>
        </authorList>
    </citation>
    <scope>NUCLEOTIDE SEQUENCE</scope>
    <source>
        <strain evidence="8">CBS 123094</strain>
    </source>
</reference>
<feature type="binding site" evidence="6">
    <location>
        <position position="185"/>
    </location>
    <ligand>
        <name>substrate</name>
    </ligand>
</feature>
<dbReference type="InterPro" id="IPR023631">
    <property type="entry name" value="Amidase_dom"/>
</dbReference>
<evidence type="ECO:0000256" key="5">
    <source>
        <dbReference type="PIRSR" id="PIRSR001221-1"/>
    </source>
</evidence>
<feature type="binding site" evidence="6">
    <location>
        <position position="211"/>
    </location>
    <ligand>
        <name>substrate</name>
    </ligand>
</feature>
<dbReference type="EC" id="3.5.1.4" evidence="3"/>
<feature type="domain" description="Amidase" evidence="7">
    <location>
        <begin position="81"/>
        <end position="534"/>
    </location>
</feature>
<evidence type="ECO:0000256" key="2">
    <source>
        <dbReference type="ARBA" id="ARBA00009199"/>
    </source>
</evidence>
<comment type="catalytic activity">
    <reaction evidence="1">
        <text>a monocarboxylic acid amide + H2O = a monocarboxylate + NH4(+)</text>
        <dbReference type="Rhea" id="RHEA:12020"/>
        <dbReference type="ChEBI" id="CHEBI:15377"/>
        <dbReference type="ChEBI" id="CHEBI:28938"/>
        <dbReference type="ChEBI" id="CHEBI:35757"/>
        <dbReference type="ChEBI" id="CHEBI:83628"/>
        <dbReference type="EC" id="3.5.1.4"/>
    </reaction>
</comment>
<gene>
    <name evidence="8" type="ORF">P154DRAFT_518522</name>
</gene>
<accession>A0A6A5WUA3</accession>
<dbReference type="InterPro" id="IPR020556">
    <property type="entry name" value="Amidase_CS"/>
</dbReference>
<organism evidence="8 9">
    <name type="scientific">Amniculicola lignicola CBS 123094</name>
    <dbReference type="NCBI Taxonomy" id="1392246"/>
    <lineage>
        <taxon>Eukaryota</taxon>
        <taxon>Fungi</taxon>
        <taxon>Dikarya</taxon>
        <taxon>Ascomycota</taxon>
        <taxon>Pezizomycotina</taxon>
        <taxon>Dothideomycetes</taxon>
        <taxon>Pleosporomycetidae</taxon>
        <taxon>Pleosporales</taxon>
        <taxon>Amniculicolaceae</taxon>
        <taxon>Amniculicola</taxon>
    </lineage>
</organism>
<evidence type="ECO:0000313" key="8">
    <source>
        <dbReference type="EMBL" id="KAF2005400.1"/>
    </source>
</evidence>
<dbReference type="Pfam" id="PF01425">
    <property type="entry name" value="Amidase"/>
    <property type="match status" value="1"/>
</dbReference>
<dbReference type="PANTHER" id="PTHR46072:SF4">
    <property type="entry name" value="AMIDASE C550.07-RELATED"/>
    <property type="match status" value="1"/>
</dbReference>
<feature type="active site" description="Charge relay system" evidence="5">
    <location>
        <position position="136"/>
    </location>
</feature>
<dbReference type="PANTHER" id="PTHR46072">
    <property type="entry name" value="AMIDASE-RELATED-RELATED"/>
    <property type="match status" value="1"/>
</dbReference>
<feature type="binding site" evidence="6">
    <location>
        <begin position="232"/>
        <end position="235"/>
    </location>
    <ligand>
        <name>substrate</name>
    </ligand>
</feature>
<dbReference type="OrthoDB" id="6428749at2759"/>
<keyword evidence="4" id="KW-0378">Hydrolase</keyword>
<evidence type="ECO:0000256" key="6">
    <source>
        <dbReference type="PIRSR" id="PIRSR001221-2"/>
    </source>
</evidence>